<reference evidence="3 4" key="1">
    <citation type="submission" date="2018-11" db="EMBL/GenBank/DDBJ databases">
        <title>Sequencing the genomes of 1000 actinobacteria strains.</title>
        <authorList>
            <person name="Klenk H.-P."/>
        </authorList>
    </citation>
    <scope>NUCLEOTIDE SEQUENCE [LARGE SCALE GENOMIC DNA]</scope>
    <source>
        <strain evidence="3 4">DSM 44231</strain>
    </source>
</reference>
<protein>
    <submittedName>
        <fullName evidence="3">3-oxoacyl-[acyl-carrier-protein] synthase II</fullName>
    </submittedName>
</protein>
<dbReference type="GO" id="GO:0004315">
    <property type="term" value="F:3-oxoacyl-[acyl-carrier-protein] synthase activity"/>
    <property type="evidence" value="ECO:0007669"/>
    <property type="project" value="TreeGrafter"/>
</dbReference>
<dbReference type="GO" id="GO:0006633">
    <property type="term" value="P:fatty acid biosynthetic process"/>
    <property type="evidence" value="ECO:0007669"/>
    <property type="project" value="TreeGrafter"/>
</dbReference>
<evidence type="ECO:0000313" key="3">
    <source>
        <dbReference type="EMBL" id="ROP36159.1"/>
    </source>
</evidence>
<dbReference type="AlphaFoldDB" id="A0A3N1H108"/>
<dbReference type="InterPro" id="IPR016039">
    <property type="entry name" value="Thiolase-like"/>
</dbReference>
<evidence type="ECO:0000313" key="4">
    <source>
        <dbReference type="Proteomes" id="UP000268727"/>
    </source>
</evidence>
<accession>A0A3N1H108</accession>
<feature type="domain" description="Beta-ketoacyl synthase-like N-terminal" evidence="2">
    <location>
        <begin position="63"/>
        <end position="199"/>
    </location>
</feature>
<dbReference type="Gene3D" id="3.40.47.10">
    <property type="match status" value="2"/>
</dbReference>
<evidence type="ECO:0000256" key="1">
    <source>
        <dbReference type="ARBA" id="ARBA00022679"/>
    </source>
</evidence>
<dbReference type="InterPro" id="IPR000794">
    <property type="entry name" value="Beta-ketoacyl_synthase"/>
</dbReference>
<name>A0A3N1H108_9PSEU</name>
<dbReference type="RefSeq" id="WP_246037500.1">
    <property type="nucleotide sequence ID" value="NZ_RJKM01000001.1"/>
</dbReference>
<evidence type="ECO:0000259" key="2">
    <source>
        <dbReference type="Pfam" id="PF00109"/>
    </source>
</evidence>
<dbReference type="SUPFAM" id="SSF53901">
    <property type="entry name" value="Thiolase-like"/>
    <property type="match status" value="2"/>
</dbReference>
<dbReference type="EMBL" id="RJKM01000001">
    <property type="protein sequence ID" value="ROP36159.1"/>
    <property type="molecule type" value="Genomic_DNA"/>
</dbReference>
<gene>
    <name evidence="3" type="ORF">EDD40_1421</name>
</gene>
<dbReference type="Proteomes" id="UP000268727">
    <property type="component" value="Unassembled WGS sequence"/>
</dbReference>
<dbReference type="Pfam" id="PF00109">
    <property type="entry name" value="ketoacyl-synt"/>
    <property type="match status" value="1"/>
</dbReference>
<dbReference type="PANTHER" id="PTHR11712:SF336">
    <property type="entry name" value="3-OXOACYL-[ACYL-CARRIER-PROTEIN] SYNTHASE, MITOCHONDRIAL"/>
    <property type="match status" value="1"/>
</dbReference>
<keyword evidence="4" id="KW-1185">Reference proteome</keyword>
<dbReference type="InterPro" id="IPR014030">
    <property type="entry name" value="Ketoacyl_synth_N"/>
</dbReference>
<dbReference type="PANTHER" id="PTHR11712">
    <property type="entry name" value="POLYKETIDE SYNTHASE-RELATED"/>
    <property type="match status" value="1"/>
</dbReference>
<proteinExistence type="predicted"/>
<comment type="caution">
    <text evidence="3">The sequence shown here is derived from an EMBL/GenBank/DDBJ whole genome shotgun (WGS) entry which is preliminary data.</text>
</comment>
<organism evidence="3 4">
    <name type="scientific">Saccharothrix texasensis</name>
    <dbReference type="NCBI Taxonomy" id="103734"/>
    <lineage>
        <taxon>Bacteria</taxon>
        <taxon>Bacillati</taxon>
        <taxon>Actinomycetota</taxon>
        <taxon>Actinomycetes</taxon>
        <taxon>Pseudonocardiales</taxon>
        <taxon>Pseudonocardiaceae</taxon>
        <taxon>Saccharothrix</taxon>
    </lineage>
</organism>
<keyword evidence="1" id="KW-0808">Transferase</keyword>
<sequence>MTAPPVDALVISAWSAVSPFGMGSAAFADGVRAGVPALAPAPGGPFERAALVPDFSAAGALGKKGTRTMDRVTALAVSTVGRLLQECGPALLEQPERVGVVLGTGSGSVQSIMDFTRDGLTGDKPYHVDPALFPNTVMNRAAGQSAIWHKIKGPNTTIAGGALTGLLALSYAARLLRGGHADRVLVGAAEEYSEQRAWLEWRGSEGAAGPLGEGGAVFLLERESTREGRPVLARVASTRFRGFFEPGGAAEALRECVRAAVAEAAVDPADVVLVSTDGAEEQAVVEALGRTPQWLRCVPLVGDTSAAVASFQLAAAVASGRSGAALVTGVEPDGTVGCVVLDLP</sequence>